<comment type="similarity">
    <text evidence="2">Belongs to the class-V pyridoxal-phosphate-dependent aminotransferase family. NifS/IscS subfamily.</text>
</comment>
<dbReference type="InterPro" id="IPR015421">
    <property type="entry name" value="PyrdxlP-dep_Trfase_major"/>
</dbReference>
<dbReference type="Pfam" id="PF00266">
    <property type="entry name" value="Aminotran_5"/>
    <property type="match status" value="1"/>
</dbReference>
<evidence type="ECO:0000313" key="4">
    <source>
        <dbReference type="EMBL" id="GMN50013.1"/>
    </source>
</evidence>
<dbReference type="EMBL" id="BTGU01000032">
    <property type="protein sequence ID" value="GMN50013.1"/>
    <property type="molecule type" value="Genomic_DNA"/>
</dbReference>
<proteinExistence type="inferred from homology"/>
<accession>A0AA88A8J2</accession>
<feature type="domain" description="Aminotransferase class V" evidence="3">
    <location>
        <begin position="88"/>
        <end position="215"/>
    </location>
</feature>
<sequence>MWFKAMSTSSGGDPQLSFGEFIPQDYPRRPVSKRPIYLNSPVAMQVDPHILNTMMPFFTVRFGNPHSQFHFYGMEAKDIVELTRGQAYKEKRHIMTMQTEDESVLYSCRHLEIKEGIEVTYHSVRSDEVVDVEKLKSLIRLDTNLVSNSAVNDELGVIQLMEEIGAICKEFEVPFHTNASYALGKNPINVKKWNVGLVSLCGDLVYGPKGIGALYPYGILNVSFVARILNVSFVADDGDPVLYRTPQVTLFTSMAERLKMLWNSCGDKLQT</sequence>
<evidence type="ECO:0000256" key="2">
    <source>
        <dbReference type="ARBA" id="ARBA00006490"/>
    </source>
</evidence>
<name>A0AA88A8J2_FICCA</name>
<dbReference type="SUPFAM" id="SSF53383">
    <property type="entry name" value="PLP-dependent transferases"/>
    <property type="match status" value="1"/>
</dbReference>
<dbReference type="Gene3D" id="3.90.1150.10">
    <property type="entry name" value="Aspartate Aminotransferase, domain 1"/>
    <property type="match status" value="1"/>
</dbReference>
<organism evidence="4 5">
    <name type="scientific">Ficus carica</name>
    <name type="common">Common fig</name>
    <dbReference type="NCBI Taxonomy" id="3494"/>
    <lineage>
        <taxon>Eukaryota</taxon>
        <taxon>Viridiplantae</taxon>
        <taxon>Streptophyta</taxon>
        <taxon>Embryophyta</taxon>
        <taxon>Tracheophyta</taxon>
        <taxon>Spermatophyta</taxon>
        <taxon>Magnoliopsida</taxon>
        <taxon>eudicotyledons</taxon>
        <taxon>Gunneridae</taxon>
        <taxon>Pentapetalae</taxon>
        <taxon>rosids</taxon>
        <taxon>fabids</taxon>
        <taxon>Rosales</taxon>
        <taxon>Moraceae</taxon>
        <taxon>Ficeae</taxon>
        <taxon>Ficus</taxon>
    </lineage>
</organism>
<evidence type="ECO:0000259" key="3">
    <source>
        <dbReference type="Pfam" id="PF00266"/>
    </source>
</evidence>
<evidence type="ECO:0000313" key="5">
    <source>
        <dbReference type="Proteomes" id="UP001187192"/>
    </source>
</evidence>
<keyword evidence="5" id="KW-1185">Reference proteome</keyword>
<dbReference type="InterPro" id="IPR015424">
    <property type="entry name" value="PyrdxlP-dep_Trfase"/>
</dbReference>
<protein>
    <recommendedName>
        <fullName evidence="3">Aminotransferase class V domain-containing protein</fullName>
    </recommendedName>
</protein>
<dbReference type="AlphaFoldDB" id="A0AA88A8J2"/>
<dbReference type="Gene3D" id="3.40.640.10">
    <property type="entry name" value="Type I PLP-dependent aspartate aminotransferase-like (Major domain)"/>
    <property type="match status" value="2"/>
</dbReference>
<dbReference type="PANTHER" id="PTHR11601">
    <property type="entry name" value="CYSTEINE DESULFURYLASE FAMILY MEMBER"/>
    <property type="match status" value="1"/>
</dbReference>
<comment type="caution">
    <text evidence="4">The sequence shown here is derived from an EMBL/GenBank/DDBJ whole genome shotgun (WGS) entry which is preliminary data.</text>
</comment>
<evidence type="ECO:0000256" key="1">
    <source>
        <dbReference type="ARBA" id="ARBA00001933"/>
    </source>
</evidence>
<reference evidence="4" key="1">
    <citation type="submission" date="2023-07" db="EMBL/GenBank/DDBJ databases">
        <title>draft genome sequence of fig (Ficus carica).</title>
        <authorList>
            <person name="Takahashi T."/>
            <person name="Nishimura K."/>
        </authorList>
    </citation>
    <scope>NUCLEOTIDE SEQUENCE</scope>
</reference>
<gene>
    <name evidence="4" type="ORF">TIFTF001_019164</name>
</gene>
<dbReference type="PANTHER" id="PTHR11601:SF34">
    <property type="entry name" value="CYSTEINE DESULFURASE"/>
    <property type="match status" value="1"/>
</dbReference>
<dbReference type="Proteomes" id="UP001187192">
    <property type="component" value="Unassembled WGS sequence"/>
</dbReference>
<dbReference type="InterPro" id="IPR000192">
    <property type="entry name" value="Aminotrans_V_dom"/>
</dbReference>
<comment type="cofactor">
    <cofactor evidence="1">
        <name>pyridoxal 5'-phosphate</name>
        <dbReference type="ChEBI" id="CHEBI:597326"/>
    </cofactor>
</comment>
<dbReference type="InterPro" id="IPR015422">
    <property type="entry name" value="PyrdxlP-dep_Trfase_small"/>
</dbReference>